<dbReference type="FunFam" id="2.60.120.430:FF:000007">
    <property type="entry name" value="FERONIA receptor-like kinase"/>
    <property type="match status" value="1"/>
</dbReference>
<dbReference type="InterPro" id="IPR045272">
    <property type="entry name" value="ANXUR1/2-like"/>
</dbReference>
<keyword evidence="4 7" id="KW-0547">Nucleotide-binding</keyword>
<keyword evidence="9" id="KW-1133">Transmembrane helix</keyword>
<dbReference type="PANTHER" id="PTHR34590">
    <property type="entry name" value="OS03G0124300 PROTEIN-RELATED"/>
    <property type="match status" value="1"/>
</dbReference>
<evidence type="ECO:0000256" key="9">
    <source>
        <dbReference type="SAM" id="Phobius"/>
    </source>
</evidence>
<feature type="compositionally biased region" description="Polar residues" evidence="8">
    <location>
        <begin position="450"/>
        <end position="467"/>
    </location>
</feature>
<evidence type="ECO:0000259" key="11">
    <source>
        <dbReference type="PROSITE" id="PS50011"/>
    </source>
</evidence>
<dbReference type="InterPro" id="IPR011009">
    <property type="entry name" value="Kinase-like_dom_sf"/>
</dbReference>
<proteinExistence type="predicted"/>
<dbReference type="GO" id="GO:0004714">
    <property type="term" value="F:transmembrane receptor protein tyrosine kinase activity"/>
    <property type="evidence" value="ECO:0007669"/>
    <property type="project" value="InterPro"/>
</dbReference>
<feature type="signal peptide" evidence="10">
    <location>
        <begin position="1"/>
        <end position="22"/>
    </location>
</feature>
<dbReference type="GO" id="GO:0005524">
    <property type="term" value="F:ATP binding"/>
    <property type="evidence" value="ECO:0007669"/>
    <property type="project" value="UniProtKB-UniRule"/>
</dbReference>
<keyword evidence="12" id="KW-0418">Kinase</keyword>
<dbReference type="Pfam" id="PF12819">
    <property type="entry name" value="Malectin_like"/>
    <property type="match status" value="1"/>
</dbReference>
<dbReference type="SUPFAM" id="SSF56112">
    <property type="entry name" value="Protein kinase-like (PK-like)"/>
    <property type="match status" value="1"/>
</dbReference>
<evidence type="ECO:0000256" key="5">
    <source>
        <dbReference type="ARBA" id="ARBA00022840"/>
    </source>
</evidence>
<evidence type="ECO:0000256" key="3">
    <source>
        <dbReference type="ARBA" id="ARBA00022679"/>
    </source>
</evidence>
<dbReference type="PROSITE" id="PS00107">
    <property type="entry name" value="PROTEIN_KINASE_ATP"/>
    <property type="match status" value="1"/>
</dbReference>
<evidence type="ECO:0000256" key="6">
    <source>
        <dbReference type="ARBA" id="ARBA00023180"/>
    </source>
</evidence>
<evidence type="ECO:0000256" key="7">
    <source>
        <dbReference type="PROSITE-ProRule" id="PRU10141"/>
    </source>
</evidence>
<dbReference type="Proteomes" id="UP000245207">
    <property type="component" value="Unassembled WGS sequence"/>
</dbReference>
<dbReference type="EMBL" id="PKPP01026555">
    <property type="protein sequence ID" value="PWA29950.1"/>
    <property type="molecule type" value="Genomic_DNA"/>
</dbReference>
<dbReference type="PROSITE" id="PS50011">
    <property type="entry name" value="PROTEIN_KINASE_DOM"/>
    <property type="match status" value="1"/>
</dbReference>
<dbReference type="FunFam" id="3.30.200.20:FF:000645">
    <property type="entry name" value="Receptor-like protein kinase FERONIA"/>
    <property type="match status" value="1"/>
</dbReference>
<keyword evidence="6" id="KW-0325">Glycoprotein</keyword>
<organism evidence="12 13">
    <name type="scientific">Artemisia annua</name>
    <name type="common">Sweet wormwood</name>
    <dbReference type="NCBI Taxonomy" id="35608"/>
    <lineage>
        <taxon>Eukaryota</taxon>
        <taxon>Viridiplantae</taxon>
        <taxon>Streptophyta</taxon>
        <taxon>Embryophyta</taxon>
        <taxon>Tracheophyta</taxon>
        <taxon>Spermatophyta</taxon>
        <taxon>Magnoliopsida</taxon>
        <taxon>eudicotyledons</taxon>
        <taxon>Gunneridae</taxon>
        <taxon>Pentapetalae</taxon>
        <taxon>asterids</taxon>
        <taxon>campanulids</taxon>
        <taxon>Asterales</taxon>
        <taxon>Asteraceae</taxon>
        <taxon>Asteroideae</taxon>
        <taxon>Anthemideae</taxon>
        <taxon>Artemisiinae</taxon>
        <taxon>Artemisia</taxon>
    </lineage>
</organism>
<evidence type="ECO:0000256" key="4">
    <source>
        <dbReference type="ARBA" id="ARBA00022741"/>
    </source>
</evidence>
<accession>A0A2U1KA78</accession>
<feature type="region of interest" description="Disordered" evidence="8">
    <location>
        <begin position="450"/>
        <end position="470"/>
    </location>
</feature>
<keyword evidence="2" id="KW-0723">Serine/threonine-protein kinase</keyword>
<keyword evidence="3" id="KW-0808">Transferase</keyword>
<dbReference type="PANTHER" id="PTHR34590:SF5">
    <property type="entry name" value="OS04G0586500 PROTEIN"/>
    <property type="match status" value="1"/>
</dbReference>
<dbReference type="InterPro" id="IPR024788">
    <property type="entry name" value="Malectin-like_Carb-bd_dom"/>
</dbReference>
<feature type="chain" id="PRO_5015557732" evidence="10">
    <location>
        <begin position="23"/>
        <end position="673"/>
    </location>
</feature>
<gene>
    <name evidence="12" type="ORF">CTI12_AA626550</name>
</gene>
<dbReference type="InterPro" id="IPR017441">
    <property type="entry name" value="Protein_kinase_ATP_BS"/>
</dbReference>
<keyword evidence="10" id="KW-0732">Signal</keyword>
<evidence type="ECO:0000256" key="2">
    <source>
        <dbReference type="ARBA" id="ARBA00022527"/>
    </source>
</evidence>
<name>A0A2U1KA78_ARTAN</name>
<feature type="transmembrane region" description="Helical" evidence="9">
    <location>
        <begin position="417"/>
        <end position="441"/>
    </location>
</feature>
<reference evidence="12 13" key="1">
    <citation type="journal article" date="2018" name="Mol. Plant">
        <title>The genome of Artemisia annua provides insight into the evolution of Asteraceae family and artemisinin biosynthesis.</title>
        <authorList>
            <person name="Shen Q."/>
            <person name="Zhang L."/>
            <person name="Liao Z."/>
            <person name="Wang S."/>
            <person name="Yan T."/>
            <person name="Shi P."/>
            <person name="Liu M."/>
            <person name="Fu X."/>
            <person name="Pan Q."/>
            <person name="Wang Y."/>
            <person name="Lv Z."/>
            <person name="Lu X."/>
            <person name="Zhang F."/>
            <person name="Jiang W."/>
            <person name="Ma Y."/>
            <person name="Chen M."/>
            <person name="Hao X."/>
            <person name="Li L."/>
            <person name="Tang Y."/>
            <person name="Lv G."/>
            <person name="Zhou Y."/>
            <person name="Sun X."/>
            <person name="Brodelius P.E."/>
            <person name="Rose J.K.C."/>
            <person name="Tang K."/>
        </authorList>
    </citation>
    <scope>NUCLEOTIDE SEQUENCE [LARGE SCALE GENOMIC DNA]</scope>
    <source>
        <strain evidence="13">cv. Huhao1</strain>
        <tissue evidence="12">Leaf</tissue>
    </source>
</reference>
<keyword evidence="5 7" id="KW-0067">ATP-binding</keyword>
<evidence type="ECO:0000256" key="1">
    <source>
        <dbReference type="ARBA" id="ARBA00004479"/>
    </source>
</evidence>
<dbReference type="OrthoDB" id="1720310at2759"/>
<dbReference type="Gene3D" id="2.60.120.430">
    <property type="entry name" value="Galactose-binding lectin"/>
    <property type="match status" value="2"/>
</dbReference>
<evidence type="ECO:0000256" key="10">
    <source>
        <dbReference type="SAM" id="SignalP"/>
    </source>
</evidence>
<evidence type="ECO:0000313" key="13">
    <source>
        <dbReference type="Proteomes" id="UP000245207"/>
    </source>
</evidence>
<evidence type="ECO:0000313" key="12">
    <source>
        <dbReference type="EMBL" id="PWA29950.1"/>
    </source>
</evidence>
<keyword evidence="13" id="KW-1185">Reference proteome</keyword>
<dbReference type="AlphaFoldDB" id="A0A2U1KA78"/>
<sequence>MLTFCLPFLSLLLLFTTTTTIAQPYNATDHFLLDCSSSTTSPSGSIQRWDGDEHSKFLPSDFTATSFSSETTFQDPSVPTVPYSTARIINTSFTYNFQVSKGPKFLRLYFYPATYSALFLAKTRSDAGVDGPPVPHFVKEFLIYVKDTQFLNVVFTPVPNSYAFINGIEIVSMPDNLYFDVKKNPKPVGMSTGPVINNKTALETVYRLNVGGREITGNDDTGMFRSWNIDDNYIYGAAVGQTPIYQNPITYTVETPNYTAPEPVYQTQRSMGDLSDLYNLTWILPVDSGFYYMLRLHFCNIIPQYTKKGQIVFTVFINNQTAEEEADLFYWTQGSGYPVYKDYVVFVNSPDGHKSKQDLWLAVHPNPKIGDGYLNGLEAFKLSMNGNLSSSNPELSSSVHQPPRPVSPIKENKKKNLHYVTIIGGVGACVVLLSVLLCIVLRQRTRLNHHGTTNQKPSRGSTPSDLSLPSDRSRHFTLAEVKAATNNFNENCVIGNGGFGNVYKGYIDNAATTVAIKRLNPSSSQGFYEFHTEIEMLSKLRHVHLVSLIGYCDENGEMVLVYDYMTHGTLREHLYKTNNPLLSWETRLNICIGAAKGLHYLHTDEQVNLAEWGKTCYRRGALLEIIDEKLRDQIAPGCLRKFGEVANSCLHQEGGERPAMDEVVWGLEFALEL</sequence>
<dbReference type="Gene3D" id="1.10.510.10">
    <property type="entry name" value="Transferase(Phosphotransferase) domain 1"/>
    <property type="match status" value="2"/>
</dbReference>
<feature type="region of interest" description="Disordered" evidence="8">
    <location>
        <begin position="391"/>
        <end position="410"/>
    </location>
</feature>
<keyword evidence="9" id="KW-0812">Transmembrane</keyword>
<dbReference type="Pfam" id="PF07714">
    <property type="entry name" value="PK_Tyr_Ser-Thr"/>
    <property type="match status" value="1"/>
</dbReference>
<feature type="binding site" evidence="7">
    <location>
        <position position="517"/>
    </location>
    <ligand>
        <name>ATP</name>
        <dbReference type="ChEBI" id="CHEBI:30616"/>
    </ligand>
</feature>
<dbReference type="Gene3D" id="3.30.200.20">
    <property type="entry name" value="Phosphorylase Kinase, domain 1"/>
    <property type="match status" value="1"/>
</dbReference>
<protein>
    <submittedName>
        <fullName evidence="12">Protein kinase domain-containing protein</fullName>
    </submittedName>
</protein>
<comment type="caution">
    <text evidence="12">The sequence shown here is derived from an EMBL/GenBank/DDBJ whole genome shotgun (WGS) entry which is preliminary data.</text>
</comment>
<keyword evidence="9" id="KW-0472">Membrane</keyword>
<dbReference type="InterPro" id="IPR000719">
    <property type="entry name" value="Prot_kinase_dom"/>
</dbReference>
<feature type="domain" description="Protein kinase" evidence="11">
    <location>
        <begin position="488"/>
        <end position="673"/>
    </location>
</feature>
<evidence type="ECO:0000256" key="8">
    <source>
        <dbReference type="SAM" id="MobiDB-lite"/>
    </source>
</evidence>
<comment type="subcellular location">
    <subcellularLocation>
        <location evidence="1">Membrane</location>
        <topology evidence="1">Single-pass type I membrane protein</topology>
    </subcellularLocation>
</comment>
<dbReference type="GO" id="GO:0016020">
    <property type="term" value="C:membrane"/>
    <property type="evidence" value="ECO:0007669"/>
    <property type="project" value="UniProtKB-SubCell"/>
</dbReference>
<dbReference type="GO" id="GO:0004674">
    <property type="term" value="F:protein serine/threonine kinase activity"/>
    <property type="evidence" value="ECO:0007669"/>
    <property type="project" value="UniProtKB-KW"/>
</dbReference>
<dbReference type="InterPro" id="IPR001245">
    <property type="entry name" value="Ser-Thr/Tyr_kinase_cat_dom"/>
</dbReference>
<dbReference type="STRING" id="35608.A0A2U1KA78"/>